<dbReference type="InterPro" id="IPR036412">
    <property type="entry name" value="HAD-like_sf"/>
</dbReference>
<dbReference type="SFLD" id="SFLDG01129">
    <property type="entry name" value="C1.5:_HAD__Beta-PGM__Phosphata"/>
    <property type="match status" value="1"/>
</dbReference>
<dbReference type="NCBIfam" id="TIGR01509">
    <property type="entry name" value="HAD-SF-IA-v3"/>
    <property type="match status" value="1"/>
</dbReference>
<reference evidence="3" key="1">
    <citation type="journal article" date="2019" name="Int. J. Syst. Evol. Microbiol.">
        <title>The Global Catalogue of Microorganisms (GCM) 10K type strain sequencing project: providing services to taxonomists for standard genome sequencing and annotation.</title>
        <authorList>
            <consortium name="The Broad Institute Genomics Platform"/>
            <consortium name="The Broad Institute Genome Sequencing Center for Infectious Disease"/>
            <person name="Wu L."/>
            <person name="Ma J."/>
        </authorList>
    </citation>
    <scope>NUCLEOTIDE SEQUENCE [LARGE SCALE GENOMIC DNA]</scope>
    <source>
        <strain evidence="3">CCUG 53903</strain>
    </source>
</reference>
<comment type="caution">
    <text evidence="2">The sequence shown here is derived from an EMBL/GenBank/DDBJ whole genome shotgun (WGS) entry which is preliminary data.</text>
</comment>
<dbReference type="Proteomes" id="UP001596058">
    <property type="component" value="Unassembled WGS sequence"/>
</dbReference>
<name>A0ABW1CP60_9ACTN</name>
<gene>
    <name evidence="2" type="ORF">ACFPZ3_26055</name>
</gene>
<dbReference type="SFLD" id="SFLDS00003">
    <property type="entry name" value="Haloacid_Dehalogenase"/>
    <property type="match status" value="1"/>
</dbReference>
<sequence>MKKYMLFDHDGVLVDTEFWYYKAGERALADIGLTLDKDQYLREMSQGLGTWAQARAAGIDEQTIGRQRQVRNDYYQEYLRTEAIEIEGVVEALAELSKYVRMAIVTTAKRADFELIHEKRRIKHFMDFVVVREDYQLAKPHPEPYLIGVKRFGATKEETLVVEDSSRGLSSAVAAGIDCAVVHNDFTKSHDFAQATYRIETLAELKDIILDVGGQPEGSSARVKAKQARSASAQGGVPL</sequence>
<dbReference type="InterPro" id="IPR023214">
    <property type="entry name" value="HAD_sf"/>
</dbReference>
<evidence type="ECO:0000256" key="1">
    <source>
        <dbReference type="SAM" id="MobiDB-lite"/>
    </source>
</evidence>
<dbReference type="PANTHER" id="PTHR43434">
    <property type="entry name" value="PHOSPHOGLYCOLATE PHOSPHATASE"/>
    <property type="match status" value="1"/>
</dbReference>
<keyword evidence="3" id="KW-1185">Reference proteome</keyword>
<dbReference type="Pfam" id="PF13419">
    <property type="entry name" value="HAD_2"/>
    <property type="match status" value="1"/>
</dbReference>
<dbReference type="Gene3D" id="3.40.50.1000">
    <property type="entry name" value="HAD superfamily/HAD-like"/>
    <property type="match status" value="1"/>
</dbReference>
<evidence type="ECO:0000313" key="3">
    <source>
        <dbReference type="Proteomes" id="UP001596058"/>
    </source>
</evidence>
<keyword evidence="2" id="KW-0378">Hydrolase</keyword>
<accession>A0ABW1CP60</accession>
<protein>
    <submittedName>
        <fullName evidence="2">HAD family hydrolase</fullName>
    </submittedName>
</protein>
<dbReference type="Gene3D" id="1.10.150.240">
    <property type="entry name" value="Putative phosphatase, domain 2"/>
    <property type="match status" value="1"/>
</dbReference>
<dbReference type="InterPro" id="IPR041492">
    <property type="entry name" value="HAD_2"/>
</dbReference>
<dbReference type="SUPFAM" id="SSF56784">
    <property type="entry name" value="HAD-like"/>
    <property type="match status" value="1"/>
</dbReference>
<evidence type="ECO:0000313" key="2">
    <source>
        <dbReference type="EMBL" id="MFC5827342.1"/>
    </source>
</evidence>
<proteinExistence type="predicted"/>
<dbReference type="GO" id="GO:0016787">
    <property type="term" value="F:hydrolase activity"/>
    <property type="evidence" value="ECO:0007669"/>
    <property type="project" value="UniProtKB-KW"/>
</dbReference>
<dbReference type="EMBL" id="JBHSPA010000029">
    <property type="protein sequence ID" value="MFC5827342.1"/>
    <property type="molecule type" value="Genomic_DNA"/>
</dbReference>
<dbReference type="InterPro" id="IPR006439">
    <property type="entry name" value="HAD-SF_hydro_IA"/>
</dbReference>
<dbReference type="PANTHER" id="PTHR43434:SF1">
    <property type="entry name" value="PHOSPHOGLYCOLATE PHOSPHATASE"/>
    <property type="match status" value="1"/>
</dbReference>
<dbReference type="InterPro" id="IPR050155">
    <property type="entry name" value="HAD-like_hydrolase_sf"/>
</dbReference>
<dbReference type="InterPro" id="IPR023198">
    <property type="entry name" value="PGP-like_dom2"/>
</dbReference>
<dbReference type="RefSeq" id="WP_379516850.1">
    <property type="nucleotide sequence ID" value="NZ_JBHSPA010000029.1"/>
</dbReference>
<dbReference type="CDD" id="cd07505">
    <property type="entry name" value="HAD_BPGM-like"/>
    <property type="match status" value="1"/>
</dbReference>
<organism evidence="2 3">
    <name type="scientific">Nonomuraea insulae</name>
    <dbReference type="NCBI Taxonomy" id="1616787"/>
    <lineage>
        <taxon>Bacteria</taxon>
        <taxon>Bacillati</taxon>
        <taxon>Actinomycetota</taxon>
        <taxon>Actinomycetes</taxon>
        <taxon>Streptosporangiales</taxon>
        <taxon>Streptosporangiaceae</taxon>
        <taxon>Nonomuraea</taxon>
    </lineage>
</organism>
<feature type="region of interest" description="Disordered" evidence="1">
    <location>
        <begin position="216"/>
        <end position="239"/>
    </location>
</feature>